<evidence type="ECO:0000256" key="5">
    <source>
        <dbReference type="ARBA" id="ARBA00023136"/>
    </source>
</evidence>
<evidence type="ECO:0000256" key="4">
    <source>
        <dbReference type="ARBA" id="ARBA00022989"/>
    </source>
</evidence>
<evidence type="ECO:0000256" key="3">
    <source>
        <dbReference type="ARBA" id="ARBA00022692"/>
    </source>
</evidence>
<dbReference type="PANTHER" id="PTHR32196">
    <property type="entry name" value="ABC TRANSPORTER PERMEASE PROTEIN YPHD-RELATED-RELATED"/>
    <property type="match status" value="1"/>
</dbReference>
<dbReference type="GO" id="GO:0022857">
    <property type="term" value="F:transmembrane transporter activity"/>
    <property type="evidence" value="ECO:0007669"/>
    <property type="project" value="InterPro"/>
</dbReference>
<reference evidence="7 8" key="1">
    <citation type="submission" date="2014-02" db="EMBL/GenBank/DDBJ databases">
        <title>The small core and large imbalanced accessory genome model reveals a collaborative survival strategy of Sorangium cellulosum strains in nature.</title>
        <authorList>
            <person name="Han K."/>
            <person name="Peng R."/>
            <person name="Blom J."/>
            <person name="Li Y.-Z."/>
        </authorList>
    </citation>
    <scope>NUCLEOTIDE SEQUENCE [LARGE SCALE GENOMIC DNA]</scope>
    <source>
        <strain evidence="7 8">So0011-07</strain>
    </source>
</reference>
<dbReference type="Pfam" id="PF02653">
    <property type="entry name" value="BPD_transp_2"/>
    <property type="match status" value="1"/>
</dbReference>
<feature type="transmembrane region" description="Helical" evidence="6">
    <location>
        <begin position="300"/>
        <end position="322"/>
    </location>
</feature>
<sequence length="323" mass="33765">MSLVLFVMCAGLYISNPDFLGQSNVINTTRQIAMLGIYAMGMGLVIITGGIDLSIGSVVGLTGVLIAKISSPGMGCLGYPLWFGVTVALAAAVLVGLAQGLLITRLKLQPFVVTLGGMLLIRGVSQTVAEGGTLSFGSSPFLRLANDGLLHYRGNALIPYPVVIFLVVLAAGAYVLHFTVLGRYMYALGGNREAAEYSGIDVTRVEVATYVISSATGGVAGVCYASYIGQMSQQVGIGYELYAIAAAVLGGCSLRGGEGGALGILVGSAIMRVIDNGINMFQVLYSDGGVRRIWRLDPNWTFVIIGSVILVAVVFDQVVHIVQ</sequence>
<dbReference type="PANTHER" id="PTHR32196:SF15">
    <property type="entry name" value="SUGAR ABC TRANSPORTER PERMEASE PROTEIN"/>
    <property type="match status" value="1"/>
</dbReference>
<dbReference type="Proteomes" id="UP000075635">
    <property type="component" value="Unassembled WGS sequence"/>
</dbReference>
<feature type="transmembrane region" description="Helical" evidence="6">
    <location>
        <begin position="79"/>
        <end position="103"/>
    </location>
</feature>
<feature type="transmembrane region" description="Helical" evidence="6">
    <location>
        <begin position="37"/>
        <end position="67"/>
    </location>
</feature>
<name>A0A150RFK3_SORCE</name>
<accession>A0A150RFK3</accession>
<keyword evidence="3 6" id="KW-0812">Transmembrane</keyword>
<dbReference type="AlphaFoldDB" id="A0A150RFK3"/>
<evidence type="ECO:0000256" key="2">
    <source>
        <dbReference type="ARBA" id="ARBA00022475"/>
    </source>
</evidence>
<keyword evidence="5 6" id="KW-0472">Membrane</keyword>
<protein>
    <recommendedName>
        <fullName evidence="9">Sugar ABC transporter permease</fullName>
    </recommendedName>
</protein>
<comment type="caution">
    <text evidence="7">The sequence shown here is derived from an EMBL/GenBank/DDBJ whole genome shotgun (WGS) entry which is preliminary data.</text>
</comment>
<feature type="transmembrane region" description="Helical" evidence="6">
    <location>
        <begin position="157"/>
        <end position="176"/>
    </location>
</feature>
<evidence type="ECO:0000256" key="6">
    <source>
        <dbReference type="SAM" id="Phobius"/>
    </source>
</evidence>
<evidence type="ECO:0000313" key="7">
    <source>
        <dbReference type="EMBL" id="KYF79027.1"/>
    </source>
</evidence>
<dbReference type="CDD" id="cd06579">
    <property type="entry name" value="TM_PBP1_transp_AraH_like"/>
    <property type="match status" value="1"/>
</dbReference>
<evidence type="ECO:0000313" key="8">
    <source>
        <dbReference type="Proteomes" id="UP000075635"/>
    </source>
</evidence>
<comment type="subcellular location">
    <subcellularLocation>
        <location evidence="1">Cell membrane</location>
        <topology evidence="1">Multi-pass membrane protein</topology>
    </subcellularLocation>
</comment>
<proteinExistence type="predicted"/>
<organism evidence="7 8">
    <name type="scientific">Sorangium cellulosum</name>
    <name type="common">Polyangium cellulosum</name>
    <dbReference type="NCBI Taxonomy" id="56"/>
    <lineage>
        <taxon>Bacteria</taxon>
        <taxon>Pseudomonadati</taxon>
        <taxon>Myxococcota</taxon>
        <taxon>Polyangia</taxon>
        <taxon>Polyangiales</taxon>
        <taxon>Polyangiaceae</taxon>
        <taxon>Sorangium</taxon>
    </lineage>
</organism>
<keyword evidence="2" id="KW-1003">Cell membrane</keyword>
<dbReference type="InterPro" id="IPR001851">
    <property type="entry name" value="ABC_transp_permease"/>
</dbReference>
<evidence type="ECO:0000256" key="1">
    <source>
        <dbReference type="ARBA" id="ARBA00004651"/>
    </source>
</evidence>
<evidence type="ECO:0008006" key="9">
    <source>
        <dbReference type="Google" id="ProtNLM"/>
    </source>
</evidence>
<gene>
    <name evidence="7" type="ORF">BE17_08775</name>
</gene>
<dbReference type="EMBL" id="JEMB01002703">
    <property type="protein sequence ID" value="KYF79027.1"/>
    <property type="molecule type" value="Genomic_DNA"/>
</dbReference>
<dbReference type="GO" id="GO:0005886">
    <property type="term" value="C:plasma membrane"/>
    <property type="evidence" value="ECO:0007669"/>
    <property type="project" value="UniProtKB-SubCell"/>
</dbReference>
<keyword evidence="4 6" id="KW-1133">Transmembrane helix</keyword>
<feature type="non-terminal residue" evidence="7">
    <location>
        <position position="323"/>
    </location>
</feature>